<feature type="transmembrane region" description="Helical" evidence="6">
    <location>
        <begin position="44"/>
        <end position="66"/>
    </location>
</feature>
<feature type="transmembrane region" description="Helical" evidence="6">
    <location>
        <begin position="119"/>
        <end position="139"/>
    </location>
</feature>
<evidence type="ECO:0000256" key="3">
    <source>
        <dbReference type="ARBA" id="ARBA00022692"/>
    </source>
</evidence>
<keyword evidence="3 6" id="KW-0812">Transmembrane</keyword>
<organism evidence="7 8">
    <name type="scientific">Schaedlerella arabinosiphila</name>
    <dbReference type="NCBI Taxonomy" id="2044587"/>
    <lineage>
        <taxon>Bacteria</taxon>
        <taxon>Bacillati</taxon>
        <taxon>Bacillota</taxon>
        <taxon>Clostridia</taxon>
        <taxon>Lachnospirales</taxon>
        <taxon>Lachnospiraceae</taxon>
        <taxon>Schaedlerella</taxon>
    </lineage>
</organism>
<evidence type="ECO:0000313" key="7">
    <source>
        <dbReference type="EMBL" id="RRK33620.1"/>
    </source>
</evidence>
<dbReference type="PANTHER" id="PTHR47089">
    <property type="entry name" value="ABC TRANSPORTER, PERMEASE PROTEIN"/>
    <property type="match status" value="1"/>
</dbReference>
<evidence type="ECO:0000256" key="6">
    <source>
        <dbReference type="SAM" id="Phobius"/>
    </source>
</evidence>
<keyword evidence="4 6" id="KW-1133">Transmembrane helix</keyword>
<dbReference type="AlphaFoldDB" id="A0A426DLI8"/>
<evidence type="ECO:0000313" key="8">
    <source>
        <dbReference type="Proteomes" id="UP000274920"/>
    </source>
</evidence>
<dbReference type="Pfam" id="PF02653">
    <property type="entry name" value="BPD_transp_2"/>
    <property type="match status" value="1"/>
</dbReference>
<reference evidence="7" key="1">
    <citation type="submission" date="2018-10" db="EMBL/GenBank/DDBJ databases">
        <title>Schaedlerella arabinophila gen. nov. sp. nov., isolated from the mouse intestinal tract and comparative analysis with the genome of the closely related altered Schaedler flora strain ASF502.</title>
        <authorList>
            <person name="Miyake S."/>
            <person name="Soh M."/>
            <person name="Seedorf H."/>
        </authorList>
    </citation>
    <scope>NUCLEOTIDE SEQUENCE [LARGE SCALE GENOMIC DNA]</scope>
    <source>
        <strain evidence="7">DSM 106076</strain>
    </source>
</reference>
<feature type="transmembrane region" description="Helical" evidence="6">
    <location>
        <begin position="145"/>
        <end position="161"/>
    </location>
</feature>
<keyword evidence="8" id="KW-1185">Reference proteome</keyword>
<proteinExistence type="predicted"/>
<dbReference type="EMBL" id="RHJS01000002">
    <property type="protein sequence ID" value="RRK33620.1"/>
    <property type="molecule type" value="Genomic_DNA"/>
</dbReference>
<name>A0A426DLI8_9FIRM</name>
<feature type="transmembrane region" description="Helical" evidence="6">
    <location>
        <begin position="94"/>
        <end position="112"/>
    </location>
</feature>
<evidence type="ECO:0000256" key="1">
    <source>
        <dbReference type="ARBA" id="ARBA00004651"/>
    </source>
</evidence>
<evidence type="ECO:0000256" key="5">
    <source>
        <dbReference type="ARBA" id="ARBA00023136"/>
    </source>
</evidence>
<protein>
    <submittedName>
        <fullName evidence="7">ABC transporter permease</fullName>
    </submittedName>
</protein>
<gene>
    <name evidence="7" type="ORF">EBB54_21380</name>
</gene>
<comment type="caution">
    <text evidence="7">The sequence shown here is derived from an EMBL/GenBank/DDBJ whole genome shotgun (WGS) entry which is preliminary data.</text>
</comment>
<dbReference type="InterPro" id="IPR001851">
    <property type="entry name" value="ABC_transp_permease"/>
</dbReference>
<dbReference type="GO" id="GO:0022857">
    <property type="term" value="F:transmembrane transporter activity"/>
    <property type="evidence" value="ECO:0007669"/>
    <property type="project" value="InterPro"/>
</dbReference>
<evidence type="ECO:0000256" key="2">
    <source>
        <dbReference type="ARBA" id="ARBA00022475"/>
    </source>
</evidence>
<dbReference type="PANTHER" id="PTHR47089:SF1">
    <property type="entry name" value="GUANOSINE ABC TRANSPORTER PERMEASE PROTEIN NUPP"/>
    <property type="match status" value="1"/>
</dbReference>
<accession>A0A426DLI8</accession>
<comment type="subcellular location">
    <subcellularLocation>
        <location evidence="1">Cell membrane</location>
        <topology evidence="1">Multi-pass membrane protein</topology>
    </subcellularLocation>
</comment>
<sequence length="162" mass="17400">MKEKSSVSLLRLKRRQKNWDCICPEPKEWRQCCECKNILKKCAIALAPTIICIALGLLAGYLILLFSNPAQAGNVFRAILSGGFIGGNRGIGDVFYYATPLLMVGLGVAVGFKTGVFNIGGPGQFVIGGYFAMLTAHTLQVPRPLSWLIPLVAAAAAAALFR</sequence>
<dbReference type="Proteomes" id="UP000274920">
    <property type="component" value="Unassembled WGS sequence"/>
</dbReference>
<keyword evidence="2" id="KW-1003">Cell membrane</keyword>
<dbReference type="GO" id="GO:0005886">
    <property type="term" value="C:plasma membrane"/>
    <property type="evidence" value="ECO:0007669"/>
    <property type="project" value="UniProtKB-SubCell"/>
</dbReference>
<keyword evidence="5 6" id="KW-0472">Membrane</keyword>
<evidence type="ECO:0000256" key="4">
    <source>
        <dbReference type="ARBA" id="ARBA00022989"/>
    </source>
</evidence>